<gene>
    <name evidence="1" type="ORF">Cme02nite_50220</name>
</gene>
<dbReference type="EMBL" id="BONJ01000028">
    <property type="protein sequence ID" value="GIG16690.1"/>
    <property type="molecule type" value="Genomic_DNA"/>
</dbReference>
<dbReference type="AlphaFoldDB" id="A0A8J3LLB3"/>
<keyword evidence="2" id="KW-1185">Reference proteome</keyword>
<accession>A0A8J3LLB3</accession>
<dbReference type="SUPFAM" id="SSF55729">
    <property type="entry name" value="Acyl-CoA N-acyltransferases (Nat)"/>
    <property type="match status" value="1"/>
</dbReference>
<dbReference type="PANTHER" id="PTHR47017">
    <property type="entry name" value="ACYL-COA"/>
    <property type="match status" value="1"/>
</dbReference>
<evidence type="ECO:0000313" key="2">
    <source>
        <dbReference type="Proteomes" id="UP000660339"/>
    </source>
</evidence>
<dbReference type="InterPro" id="IPR016181">
    <property type="entry name" value="Acyl_CoA_acyltransferase"/>
</dbReference>
<name>A0A8J3LLB3_9ACTN</name>
<dbReference type="PANTHER" id="PTHR47017:SF1">
    <property type="entry name" value="ACYL-COA"/>
    <property type="match status" value="1"/>
</dbReference>
<reference evidence="1" key="1">
    <citation type="submission" date="2021-01" db="EMBL/GenBank/DDBJ databases">
        <title>Whole genome shotgun sequence of Catellatospora methionotrophica NBRC 14553.</title>
        <authorList>
            <person name="Komaki H."/>
            <person name="Tamura T."/>
        </authorList>
    </citation>
    <scope>NUCLEOTIDE SEQUENCE</scope>
    <source>
        <strain evidence="1">NBRC 14553</strain>
    </source>
</reference>
<proteinExistence type="predicted"/>
<dbReference type="Proteomes" id="UP000660339">
    <property type="component" value="Unassembled WGS sequence"/>
</dbReference>
<organism evidence="1 2">
    <name type="scientific">Catellatospora methionotrophica</name>
    <dbReference type="NCBI Taxonomy" id="121620"/>
    <lineage>
        <taxon>Bacteria</taxon>
        <taxon>Bacillati</taxon>
        <taxon>Actinomycetota</taxon>
        <taxon>Actinomycetes</taxon>
        <taxon>Micromonosporales</taxon>
        <taxon>Micromonosporaceae</taxon>
        <taxon>Catellatospora</taxon>
    </lineage>
</organism>
<evidence type="ECO:0008006" key="3">
    <source>
        <dbReference type="Google" id="ProtNLM"/>
    </source>
</evidence>
<evidence type="ECO:0000313" key="1">
    <source>
        <dbReference type="EMBL" id="GIG16690.1"/>
    </source>
</evidence>
<comment type="caution">
    <text evidence="1">The sequence shown here is derived from an EMBL/GenBank/DDBJ whole genome shotgun (WGS) entry which is preliminary data.</text>
</comment>
<dbReference type="Pfam" id="PF04339">
    <property type="entry name" value="FemAB_like"/>
    <property type="match status" value="1"/>
</dbReference>
<protein>
    <recommendedName>
        <fullName evidence="3">BioF2-like acetyltransferase domain-containing protein</fullName>
    </recommendedName>
</protein>
<dbReference type="Gene3D" id="3.40.630.30">
    <property type="match status" value="1"/>
</dbReference>
<sequence length="386" mass="42319">MSTTIAAGIRVYSRADDLPAEQVRLLTADGRLYDSPGWLRYCESSAGGALRYLTLSDDTGRLIGLSSLRLVPDRRVLRLYDLSTLVGMEQSPEALFPNGVAAVSGAHCVLLPAGHLGPQERARVRGRLARATADLAEQESCRAVGFLYLDDLQAAQDVADALQAGPPFLAAAQTVLVRDWSDFDGYLATLHKGRRTNIRRERRQFAESGLRVRVLHGTAGLDERTARLQLAVRRRYSAPGSVESILADYGHLGRTVDDQVRVFLCERDGVPVGLSLALLDGDRLHLRLVGFDYEATGADFAYFNMLFYEPIQWGIDNGVAEFSFGSGSYPAKLARGCRPVPTYGVVRWPDELREQAQRRVAERADALRAELGLPLAPHPTERGAAS</sequence>
<dbReference type="InterPro" id="IPR007434">
    <property type="entry name" value="FemAB-like"/>
</dbReference>
<dbReference type="RefSeq" id="WP_166379044.1">
    <property type="nucleotide sequence ID" value="NZ_BAAATT010000005.1"/>
</dbReference>